<reference evidence="1 2" key="1">
    <citation type="submission" date="2017-03" db="EMBL/GenBank/DDBJ databases">
        <title>Genome sequencing of Shewanella japonica KCTC 22435.</title>
        <authorList>
            <person name="Kim K.M."/>
        </authorList>
    </citation>
    <scope>NUCLEOTIDE SEQUENCE [LARGE SCALE GENOMIC DNA]</scope>
    <source>
        <strain evidence="1 2">KCTC 22435</strain>
    </source>
</reference>
<dbReference type="EMBL" id="CP020472">
    <property type="protein sequence ID" value="ARD21193.1"/>
    <property type="molecule type" value="Genomic_DNA"/>
</dbReference>
<name>A0ABN4YB03_9GAMM</name>
<organism evidence="1 2">
    <name type="scientific">Shewanella japonica</name>
    <dbReference type="NCBI Taxonomy" id="93973"/>
    <lineage>
        <taxon>Bacteria</taxon>
        <taxon>Pseudomonadati</taxon>
        <taxon>Pseudomonadota</taxon>
        <taxon>Gammaproteobacteria</taxon>
        <taxon>Alteromonadales</taxon>
        <taxon>Shewanellaceae</taxon>
        <taxon>Shewanella</taxon>
    </lineage>
</organism>
<protein>
    <recommendedName>
        <fullName evidence="3">NERD domain-containing protein</fullName>
    </recommendedName>
</protein>
<evidence type="ECO:0000313" key="1">
    <source>
        <dbReference type="EMBL" id="ARD21193.1"/>
    </source>
</evidence>
<keyword evidence="2" id="KW-1185">Reference proteome</keyword>
<sequence>MKLIGSKAEREFREELINSNVSLNTDGKRLNYILKNAGYDVSNSYVLNYIPEQCEDIYVLLISGSYVLHVEVDKFDSQVEPAFERVELNDYLHSLSKIHQIQMAVAMDLVKT</sequence>
<evidence type="ECO:0000313" key="2">
    <source>
        <dbReference type="Proteomes" id="UP000191820"/>
    </source>
</evidence>
<dbReference type="Proteomes" id="UP000191820">
    <property type="component" value="Chromosome"/>
</dbReference>
<proteinExistence type="predicted"/>
<dbReference type="RefSeq" id="WP_080914989.1">
    <property type="nucleotide sequence ID" value="NZ_CP020472.1"/>
</dbReference>
<evidence type="ECO:0008006" key="3">
    <source>
        <dbReference type="Google" id="ProtNLM"/>
    </source>
</evidence>
<accession>A0ABN4YB03</accession>
<gene>
    <name evidence="1" type="ORF">SJ2017_0862</name>
</gene>